<evidence type="ECO:0000256" key="5">
    <source>
        <dbReference type="ARBA" id="ARBA00023136"/>
    </source>
</evidence>
<keyword evidence="3 7" id="KW-0812">Transmembrane</keyword>
<gene>
    <name evidence="8" type="ORF">BEMITA_LOCUS644</name>
</gene>
<dbReference type="Proteomes" id="UP001152759">
    <property type="component" value="Chromosome 1"/>
</dbReference>
<feature type="compositionally biased region" description="Polar residues" evidence="6">
    <location>
        <begin position="574"/>
        <end position="610"/>
    </location>
</feature>
<evidence type="ECO:0000256" key="2">
    <source>
        <dbReference type="ARBA" id="ARBA00005308"/>
    </source>
</evidence>
<protein>
    <submittedName>
        <fullName evidence="8">Uncharacterized protein</fullName>
    </submittedName>
</protein>
<keyword evidence="9" id="KW-1185">Reference proteome</keyword>
<keyword evidence="4 7" id="KW-1133">Transmembrane helix</keyword>
<feature type="transmembrane region" description="Helical" evidence="7">
    <location>
        <begin position="99"/>
        <end position="120"/>
    </location>
</feature>
<dbReference type="InterPro" id="IPR018787">
    <property type="entry name" value="DUF2371_TMEM200"/>
</dbReference>
<feature type="transmembrane region" description="Helical" evidence="7">
    <location>
        <begin position="44"/>
        <end position="65"/>
    </location>
</feature>
<feature type="region of interest" description="Disordered" evidence="6">
    <location>
        <begin position="493"/>
        <end position="610"/>
    </location>
</feature>
<keyword evidence="5 7" id="KW-0472">Membrane</keyword>
<evidence type="ECO:0000313" key="9">
    <source>
        <dbReference type="Proteomes" id="UP001152759"/>
    </source>
</evidence>
<comment type="similarity">
    <text evidence="2">Belongs to the TMEM200 family.</text>
</comment>
<dbReference type="Pfam" id="PF10177">
    <property type="entry name" value="DUF2371"/>
    <property type="match status" value="1"/>
</dbReference>
<evidence type="ECO:0000256" key="4">
    <source>
        <dbReference type="ARBA" id="ARBA00022989"/>
    </source>
</evidence>
<dbReference type="PANTHER" id="PTHR31815">
    <property type="entry name" value="AGAP005329-PA"/>
    <property type="match status" value="1"/>
</dbReference>
<feature type="region of interest" description="Disordered" evidence="6">
    <location>
        <begin position="427"/>
        <end position="459"/>
    </location>
</feature>
<dbReference type="KEGG" id="btab:109039825"/>
<comment type="subcellular location">
    <subcellularLocation>
        <location evidence="1">Membrane</location>
        <topology evidence="1">Multi-pass membrane protein</topology>
    </subcellularLocation>
</comment>
<name>A0A9P0A0I9_BEMTA</name>
<dbReference type="PANTHER" id="PTHR31815:SF1">
    <property type="entry name" value="TRANSMEMBRANE PROTEIN 200C"/>
    <property type="match status" value="1"/>
</dbReference>
<proteinExistence type="inferred from homology"/>
<dbReference type="EMBL" id="OU963862">
    <property type="protein sequence ID" value="CAH0380943.1"/>
    <property type="molecule type" value="Genomic_DNA"/>
</dbReference>
<evidence type="ECO:0000256" key="3">
    <source>
        <dbReference type="ARBA" id="ARBA00022692"/>
    </source>
</evidence>
<organism evidence="8 9">
    <name type="scientific">Bemisia tabaci</name>
    <name type="common">Sweetpotato whitefly</name>
    <name type="synonym">Aleurodes tabaci</name>
    <dbReference type="NCBI Taxonomy" id="7038"/>
    <lineage>
        <taxon>Eukaryota</taxon>
        <taxon>Metazoa</taxon>
        <taxon>Ecdysozoa</taxon>
        <taxon>Arthropoda</taxon>
        <taxon>Hexapoda</taxon>
        <taxon>Insecta</taxon>
        <taxon>Pterygota</taxon>
        <taxon>Neoptera</taxon>
        <taxon>Paraneoptera</taxon>
        <taxon>Hemiptera</taxon>
        <taxon>Sternorrhyncha</taxon>
        <taxon>Aleyrodoidea</taxon>
        <taxon>Aleyrodidae</taxon>
        <taxon>Aleyrodinae</taxon>
        <taxon>Bemisia</taxon>
    </lineage>
</organism>
<dbReference type="GO" id="GO:0016020">
    <property type="term" value="C:membrane"/>
    <property type="evidence" value="ECO:0007669"/>
    <property type="project" value="UniProtKB-SubCell"/>
</dbReference>
<feature type="region of interest" description="Disordered" evidence="6">
    <location>
        <begin position="331"/>
        <end position="389"/>
    </location>
</feature>
<evidence type="ECO:0000256" key="6">
    <source>
        <dbReference type="SAM" id="MobiDB-lite"/>
    </source>
</evidence>
<accession>A0A9P0A0I9</accession>
<dbReference type="AlphaFoldDB" id="A0A9P0A0I9"/>
<evidence type="ECO:0000313" key="8">
    <source>
        <dbReference type="EMBL" id="CAH0380943.1"/>
    </source>
</evidence>
<sequence>MQPGALLTNSWRNASEHGGRCTTPAQWNVSGKVSTKCFWNACKALSVGLLLMLIGGSMATIGYYADQQSAGNETRGNSSASNVWVKHDARGFHLNNLSYAGPIVMGVGGFIVVAACVMTFEARDTAAKVAAARGKASQSSTHRASKHSPREGTGSKQTSFRDSERRKTSSSQLNKWDYGQGHKGRCDSFVETSSGPRSPISTEVMSRRALTAAFIQFSRTLEQGPNPLGKIPLSVAGINRCPSAPSLVDSETKDLKLGGGGGDSPILFMSAKASQVLPSRMAVPSSYIYQQRRDRVAPGSGCTLLNPHSLLKRQAMSVDIPDYCSFFSPPRTPQHVSRQGSGHSGSRESVGGPDPISDNSLRCMEGQQNRDRERGSQASMAMDLHLPDYPVTLRIKDRTKQDKNQGPSKSPSFQRRQLLRRQTQIEHHEADGYQQEGLESRSMPHSRQESFVARLSPRSSFDDSARMRILEAPRDSIAGMANQKYKYSRAKTFDESSAVGSTKGRQKGSGKRRQRRKSDDRRRCSIPTPEPTTPVSPHRRRSPAASREISPAASRMDALNLKEQYEQPPGSPVTVINIQSHTMIHPTAQSTDKTDHSASVQVHENPSAAN</sequence>
<evidence type="ECO:0000256" key="1">
    <source>
        <dbReference type="ARBA" id="ARBA00004141"/>
    </source>
</evidence>
<feature type="region of interest" description="Disordered" evidence="6">
    <location>
        <begin position="132"/>
        <end position="180"/>
    </location>
</feature>
<evidence type="ECO:0000256" key="7">
    <source>
        <dbReference type="SAM" id="Phobius"/>
    </source>
</evidence>
<feature type="compositionally biased region" description="Basic residues" evidence="6">
    <location>
        <begin position="504"/>
        <end position="516"/>
    </location>
</feature>
<reference evidence="8" key="1">
    <citation type="submission" date="2021-12" db="EMBL/GenBank/DDBJ databases">
        <authorList>
            <person name="King R."/>
        </authorList>
    </citation>
    <scope>NUCLEOTIDE SEQUENCE</scope>
</reference>